<sequence>MSLSRYTLTSLARTSKSLHAVSIHALWEYLEGLGPLLRLLPPGPWTEDPSTSRHGISVRPLYWSRPPDISTNWPHLQHITPPDQVEWTRFNHYAKHVQRLYWQDERDVSPYVLAALSAYRPAGQPLLPQLRELTWDETCEKHFPFVHLFLTPNIRRLKLTLSDFNPPTMMALFEHVGSACKRVDHLTIRTGIIGDEMWESMGVVDNAFTQLLRSLPELRHFIGEGYLPASCIEALAGLPKLAVLELYVHSEEMHMIAPSAFWSSRHGQWFNALENLELYMDQMDGSTVSILSAIQSGKLQELRVGADYQPDTYMLKAHFDIFARAAYRNSLTSLRLHFDRPLHETTPCPALDVAEALEPLYACPHIDILHIRTPSLVASAHALQGIAHAWRLASLSLVSNYYSPTAKSRLTLEGLIPLARHCPDLRELELPVSADAVPDSETLAQLLPAPSRCALRSLAVFDAAIEDAHAVADFLARVFPAISVLQHVCTAEGADWFDTYDSETHDRWATVRRLLLGEVDSPVQWPDDSSESEPESE</sequence>
<protein>
    <recommendedName>
        <fullName evidence="3">F-box domain-containing protein</fullName>
    </recommendedName>
</protein>
<evidence type="ECO:0000313" key="2">
    <source>
        <dbReference type="Proteomes" id="UP000184267"/>
    </source>
</evidence>
<keyword evidence="2" id="KW-1185">Reference proteome</keyword>
<reference evidence="1 2" key="1">
    <citation type="submission" date="2016-10" db="EMBL/GenBank/DDBJ databases">
        <title>Genome sequence of the basidiomycete white-rot fungus Trametes pubescens.</title>
        <authorList>
            <person name="Makela M.R."/>
            <person name="Granchi Z."/>
            <person name="Peng M."/>
            <person name="De Vries R.P."/>
            <person name="Grigoriev I."/>
            <person name="Riley R."/>
            <person name="Hilden K."/>
        </authorList>
    </citation>
    <scope>NUCLEOTIDE SEQUENCE [LARGE SCALE GENOMIC DNA]</scope>
    <source>
        <strain evidence="1 2">FBCC735</strain>
    </source>
</reference>
<dbReference type="AlphaFoldDB" id="A0A1M2VJL4"/>
<comment type="caution">
    <text evidence="1">The sequence shown here is derived from an EMBL/GenBank/DDBJ whole genome shotgun (WGS) entry which is preliminary data.</text>
</comment>
<proteinExistence type="predicted"/>
<dbReference type="OrthoDB" id="3174539at2759"/>
<dbReference type="Proteomes" id="UP000184267">
    <property type="component" value="Unassembled WGS sequence"/>
</dbReference>
<accession>A0A1M2VJL4</accession>
<name>A0A1M2VJL4_TRAPU</name>
<dbReference type="OMA" id="SIHALWE"/>
<evidence type="ECO:0000313" key="1">
    <source>
        <dbReference type="EMBL" id="OJT07756.1"/>
    </source>
</evidence>
<gene>
    <name evidence="1" type="ORF">TRAPUB_1348</name>
</gene>
<dbReference type="EMBL" id="MNAD01001129">
    <property type="protein sequence ID" value="OJT07756.1"/>
    <property type="molecule type" value="Genomic_DNA"/>
</dbReference>
<dbReference type="STRING" id="154538.A0A1M2VJL4"/>
<organism evidence="1 2">
    <name type="scientific">Trametes pubescens</name>
    <name type="common">White-rot fungus</name>
    <dbReference type="NCBI Taxonomy" id="154538"/>
    <lineage>
        <taxon>Eukaryota</taxon>
        <taxon>Fungi</taxon>
        <taxon>Dikarya</taxon>
        <taxon>Basidiomycota</taxon>
        <taxon>Agaricomycotina</taxon>
        <taxon>Agaricomycetes</taxon>
        <taxon>Polyporales</taxon>
        <taxon>Polyporaceae</taxon>
        <taxon>Trametes</taxon>
    </lineage>
</organism>
<dbReference type="Gene3D" id="3.80.10.10">
    <property type="entry name" value="Ribonuclease Inhibitor"/>
    <property type="match status" value="1"/>
</dbReference>
<evidence type="ECO:0008006" key="3">
    <source>
        <dbReference type="Google" id="ProtNLM"/>
    </source>
</evidence>
<dbReference type="SUPFAM" id="SSF52047">
    <property type="entry name" value="RNI-like"/>
    <property type="match status" value="1"/>
</dbReference>
<dbReference type="InterPro" id="IPR032675">
    <property type="entry name" value="LRR_dom_sf"/>
</dbReference>